<feature type="transmembrane region" description="Helical" evidence="5">
    <location>
        <begin position="143"/>
        <end position="167"/>
    </location>
</feature>
<proteinExistence type="predicted"/>
<dbReference type="PROSITE" id="PS50262">
    <property type="entry name" value="G_PROTEIN_RECEP_F1_2"/>
    <property type="match status" value="1"/>
</dbReference>
<keyword evidence="4 5" id="KW-0472">Membrane</keyword>
<comment type="caution">
    <text evidence="7">The sequence shown here is derived from an EMBL/GenBank/DDBJ whole genome shotgun (WGS) entry which is preliminary data.</text>
</comment>
<dbReference type="GO" id="GO:0016020">
    <property type="term" value="C:membrane"/>
    <property type="evidence" value="ECO:0007669"/>
    <property type="project" value="UniProtKB-SubCell"/>
</dbReference>
<reference evidence="7" key="1">
    <citation type="submission" date="2020-10" db="EMBL/GenBank/DDBJ databases">
        <authorList>
            <person name="Kikuchi T."/>
        </authorList>
    </citation>
    <scope>NUCLEOTIDE SEQUENCE</scope>
    <source>
        <strain evidence="7">NKZ352</strain>
    </source>
</reference>
<dbReference type="EMBL" id="CAJGYM010000029">
    <property type="protein sequence ID" value="CAD6192694.1"/>
    <property type="molecule type" value="Genomic_DNA"/>
</dbReference>
<evidence type="ECO:0000259" key="6">
    <source>
        <dbReference type="PROSITE" id="PS50262"/>
    </source>
</evidence>
<evidence type="ECO:0000256" key="3">
    <source>
        <dbReference type="ARBA" id="ARBA00022989"/>
    </source>
</evidence>
<feature type="domain" description="G-protein coupled receptors family 1 profile" evidence="6">
    <location>
        <begin position="1"/>
        <end position="195"/>
    </location>
</feature>
<accession>A0A8S1HB75</accession>
<evidence type="ECO:0000256" key="2">
    <source>
        <dbReference type="ARBA" id="ARBA00022692"/>
    </source>
</evidence>
<evidence type="ECO:0000313" key="7">
    <source>
        <dbReference type="EMBL" id="CAD6192694.1"/>
    </source>
</evidence>
<evidence type="ECO:0000256" key="1">
    <source>
        <dbReference type="ARBA" id="ARBA00004370"/>
    </source>
</evidence>
<evidence type="ECO:0000256" key="5">
    <source>
        <dbReference type="SAM" id="Phobius"/>
    </source>
</evidence>
<feature type="transmembrane region" description="Helical" evidence="5">
    <location>
        <begin position="77"/>
        <end position="100"/>
    </location>
</feature>
<feature type="transmembrane region" description="Helical" evidence="5">
    <location>
        <begin position="112"/>
        <end position="131"/>
    </location>
</feature>
<gene>
    <name evidence="7" type="ORF">CAUJ_LOCUS8613</name>
</gene>
<keyword evidence="3 5" id="KW-1133">Transmembrane helix</keyword>
<name>A0A8S1HB75_9PELO</name>
<comment type="subcellular location">
    <subcellularLocation>
        <location evidence="1">Membrane</location>
    </subcellularLocation>
</comment>
<protein>
    <recommendedName>
        <fullName evidence="6">G-protein coupled receptors family 1 profile domain-containing protein</fullName>
    </recommendedName>
</protein>
<dbReference type="InterPro" id="IPR017452">
    <property type="entry name" value="GPCR_Rhodpsn_7TM"/>
</dbReference>
<keyword evidence="2 5" id="KW-0812">Transmembrane</keyword>
<dbReference type="OrthoDB" id="5813285at2759"/>
<evidence type="ECO:0000313" key="8">
    <source>
        <dbReference type="Proteomes" id="UP000835052"/>
    </source>
</evidence>
<sequence>MSDLFYILGYNWSNIRFILSYGYEIGVTTRGDCSGRVIAWVNIIAAQLVGEMTLITAVDRVIATCRPFWHYARTPRYSVLLCLVPLVLCTCTAIVNYILVQTSDAKDQEVTVMCFSFSLTTLNSLLFLLVPDVVSNYTGYGNIPVFLITTSIMLNKITFNFVLFMAYHKELRRIYVAIFYLFTASRSHTDRVITL</sequence>
<keyword evidence="8" id="KW-1185">Reference proteome</keyword>
<organism evidence="7 8">
    <name type="scientific">Caenorhabditis auriculariae</name>
    <dbReference type="NCBI Taxonomy" id="2777116"/>
    <lineage>
        <taxon>Eukaryota</taxon>
        <taxon>Metazoa</taxon>
        <taxon>Ecdysozoa</taxon>
        <taxon>Nematoda</taxon>
        <taxon>Chromadorea</taxon>
        <taxon>Rhabditida</taxon>
        <taxon>Rhabditina</taxon>
        <taxon>Rhabditomorpha</taxon>
        <taxon>Rhabditoidea</taxon>
        <taxon>Rhabditidae</taxon>
        <taxon>Peloderinae</taxon>
        <taxon>Caenorhabditis</taxon>
    </lineage>
</organism>
<dbReference type="AlphaFoldDB" id="A0A8S1HB75"/>
<evidence type="ECO:0000256" key="4">
    <source>
        <dbReference type="ARBA" id="ARBA00023136"/>
    </source>
</evidence>
<dbReference type="Proteomes" id="UP000835052">
    <property type="component" value="Unassembled WGS sequence"/>
</dbReference>